<dbReference type="SUPFAM" id="SSF52540">
    <property type="entry name" value="P-loop containing nucleoside triphosphate hydrolases"/>
    <property type="match status" value="1"/>
</dbReference>
<dbReference type="PANTHER" id="PTHR43873">
    <property type="entry name" value="COBYRINATE A,C-DIAMIDE SYNTHASE"/>
    <property type="match status" value="1"/>
</dbReference>
<protein>
    <recommendedName>
        <fullName evidence="7">Cobyrinate a,c-diamide synthase</fullName>
        <ecNumber evidence="7">6.3.5.11</ecNumber>
    </recommendedName>
    <alternativeName>
        <fullName evidence="7">Cobyrinic acid a,c-diamide synthetase</fullName>
    </alternativeName>
</protein>
<dbReference type="InterPro" id="IPR002586">
    <property type="entry name" value="CobQ/CobB/MinD/ParA_Nub-bd_dom"/>
</dbReference>
<keyword evidence="6 7" id="KW-0315">Glutamine amidotransferase</keyword>
<dbReference type="HOGENOM" id="CLU_022752_2_0_9"/>
<evidence type="ECO:0000313" key="11">
    <source>
        <dbReference type="EMBL" id="BAF59140.1"/>
    </source>
</evidence>
<feature type="active site" description="Nucleophile" evidence="7">
    <location>
        <position position="345"/>
    </location>
</feature>
<comment type="pathway">
    <text evidence="7">Cofactor biosynthesis; adenosylcobalamin biosynthesis; cob(II)yrinate a,c-diamide from sirohydrochlorin (anaerobic route): step 10/10.</text>
</comment>
<evidence type="ECO:0000256" key="5">
    <source>
        <dbReference type="ARBA" id="ARBA00022842"/>
    </source>
</evidence>
<evidence type="ECO:0000313" key="12">
    <source>
        <dbReference type="Proteomes" id="UP000006556"/>
    </source>
</evidence>
<organism evidence="11 12">
    <name type="scientific">Pelotomaculum thermopropionicum (strain DSM 13744 / JCM 10971 / SI)</name>
    <dbReference type="NCBI Taxonomy" id="370438"/>
    <lineage>
        <taxon>Bacteria</taxon>
        <taxon>Bacillati</taxon>
        <taxon>Bacillota</taxon>
        <taxon>Clostridia</taxon>
        <taxon>Eubacteriales</taxon>
        <taxon>Desulfotomaculaceae</taxon>
        <taxon>Pelotomaculum</taxon>
    </lineage>
</organism>
<feature type="domain" description="CobB/CobQ-like glutamine amidotransferase" evidence="10">
    <location>
        <begin position="262"/>
        <end position="454"/>
    </location>
</feature>
<evidence type="ECO:0000259" key="10">
    <source>
        <dbReference type="Pfam" id="PF07685"/>
    </source>
</evidence>
<keyword evidence="4 7" id="KW-0067">ATP-binding</keyword>
<dbReference type="InterPro" id="IPR011698">
    <property type="entry name" value="GATase_3"/>
</dbReference>
<keyword evidence="5 7" id="KW-0460">Magnesium</keyword>
<dbReference type="eggNOG" id="COG1797">
    <property type="taxonomic scope" value="Bacteria"/>
</dbReference>
<keyword evidence="2 7" id="KW-0436">Ligase</keyword>
<comment type="domain">
    <text evidence="7">Comprises of two domains. The C-terminal domain contains the binding site for glutamine and catalyzes the hydrolysis of this substrate to glutamate and ammonia. The N-terminal domain is anticipated to bind ATP and cobyrinate and catalyzes the ultimate synthesis of the diamide product. The ammonia produced via the glutaminase domain is probably translocated to the adjacent domain via a molecular tunnel, where it reacts with an activated intermediate.</text>
</comment>
<dbReference type="AlphaFoldDB" id="A5D3N5"/>
<dbReference type="Pfam" id="PF01656">
    <property type="entry name" value="CbiA"/>
    <property type="match status" value="1"/>
</dbReference>
<dbReference type="GO" id="GO:0042242">
    <property type="term" value="F:cobyrinic acid a,c-diamide synthase activity"/>
    <property type="evidence" value="ECO:0007669"/>
    <property type="project" value="UniProtKB-UniRule"/>
</dbReference>
<dbReference type="KEGG" id="pth:PTH_0959"/>
<evidence type="ECO:0000256" key="4">
    <source>
        <dbReference type="ARBA" id="ARBA00022840"/>
    </source>
</evidence>
<evidence type="ECO:0000256" key="6">
    <source>
        <dbReference type="ARBA" id="ARBA00022962"/>
    </source>
</evidence>
<dbReference type="NCBIfam" id="NF002204">
    <property type="entry name" value="PRK01077.1"/>
    <property type="match status" value="1"/>
</dbReference>
<evidence type="ECO:0000256" key="2">
    <source>
        <dbReference type="ARBA" id="ARBA00022598"/>
    </source>
</evidence>
<evidence type="ECO:0000259" key="9">
    <source>
        <dbReference type="Pfam" id="PF01656"/>
    </source>
</evidence>
<keyword evidence="3 7" id="KW-0547">Nucleotide-binding</keyword>
<dbReference type="GO" id="GO:0009236">
    <property type="term" value="P:cobalamin biosynthetic process"/>
    <property type="evidence" value="ECO:0007669"/>
    <property type="project" value="UniProtKB-UniRule"/>
</dbReference>
<comment type="miscellaneous">
    <text evidence="7">The a and c carboxylates of cobyrinate are activated for nucleophilic attack via formation of a phosphorylated intermediate by ATP. CbiA catalyzes first the amidation of the c-carboxylate, and then that of the a-carboxylate.</text>
</comment>
<name>A5D3N5_PELTS</name>
<feature type="domain" description="CobQ/CobB/MinD/ParA nucleotide binding" evidence="9">
    <location>
        <begin position="7"/>
        <end position="181"/>
    </location>
</feature>
<dbReference type="NCBIfam" id="TIGR00379">
    <property type="entry name" value="cobB"/>
    <property type="match status" value="1"/>
</dbReference>
<dbReference type="Gene3D" id="3.40.50.880">
    <property type="match status" value="1"/>
</dbReference>
<dbReference type="Proteomes" id="UP000006556">
    <property type="component" value="Chromosome"/>
</dbReference>
<evidence type="ECO:0000256" key="7">
    <source>
        <dbReference type="HAMAP-Rule" id="MF_00027"/>
    </source>
</evidence>
<evidence type="ECO:0000256" key="8">
    <source>
        <dbReference type="SAM" id="MobiDB-lite"/>
    </source>
</evidence>
<reference evidence="12" key="1">
    <citation type="journal article" date="2008" name="Genome Res.">
        <title>The genome of Pelotomaculum thermopropionicum reveals niche-associated evolution in anaerobic microbiota.</title>
        <authorList>
            <person name="Kosaka T."/>
            <person name="Kato S."/>
            <person name="Shimoyama T."/>
            <person name="Ishii S."/>
            <person name="Abe T."/>
            <person name="Watanabe K."/>
        </authorList>
    </citation>
    <scope>NUCLEOTIDE SEQUENCE [LARGE SCALE GENOMIC DNA]</scope>
    <source>
        <strain evidence="12">DSM 13744 / JCM 10971 / SI</strain>
    </source>
</reference>
<dbReference type="Gene3D" id="3.40.50.300">
    <property type="entry name" value="P-loop containing nucleotide triphosphate hydrolases"/>
    <property type="match status" value="1"/>
</dbReference>
<dbReference type="EMBL" id="AP009389">
    <property type="protein sequence ID" value="BAF59140.1"/>
    <property type="molecule type" value="Genomic_DNA"/>
</dbReference>
<dbReference type="PROSITE" id="PS51274">
    <property type="entry name" value="GATASE_COBBQ"/>
    <property type="match status" value="1"/>
</dbReference>
<keyword evidence="7" id="KW-0169">Cobalamin biosynthesis</keyword>
<comment type="similarity">
    <text evidence="7">Belongs to the CobB/CbiA family.</text>
</comment>
<dbReference type="EC" id="6.3.5.11" evidence="7"/>
<dbReference type="HAMAP" id="MF_00027">
    <property type="entry name" value="CobB_CbiA"/>
    <property type="match status" value="1"/>
</dbReference>
<dbReference type="CDD" id="cd03130">
    <property type="entry name" value="GATase1_CobB"/>
    <property type="match status" value="1"/>
</dbReference>
<accession>A5D3N5</accession>
<feature type="region of interest" description="Disordered" evidence="8">
    <location>
        <begin position="232"/>
        <end position="255"/>
    </location>
</feature>
<feature type="site" description="Increases nucleophilicity of active site Cys" evidence="7">
    <location>
        <position position="448"/>
    </location>
</feature>
<dbReference type="InterPro" id="IPR029062">
    <property type="entry name" value="Class_I_gatase-like"/>
</dbReference>
<keyword evidence="12" id="KW-1185">Reference proteome</keyword>
<dbReference type="Pfam" id="PF07685">
    <property type="entry name" value="GATase_3"/>
    <property type="match status" value="1"/>
</dbReference>
<gene>
    <name evidence="11" type="primary">CobB</name>
    <name evidence="7" type="synonym">cbiA</name>
    <name evidence="11" type="ordered locus">PTH_0959</name>
</gene>
<dbReference type="UniPathway" id="UPA00148">
    <property type="reaction ID" value="UER00231"/>
</dbReference>
<dbReference type="SUPFAM" id="SSF52317">
    <property type="entry name" value="Class I glutamine amidotransferase-like"/>
    <property type="match status" value="1"/>
</dbReference>
<evidence type="ECO:0000256" key="1">
    <source>
        <dbReference type="ARBA" id="ARBA00001946"/>
    </source>
</evidence>
<comment type="cofactor">
    <cofactor evidence="1 7">
        <name>Mg(2+)</name>
        <dbReference type="ChEBI" id="CHEBI:18420"/>
    </cofactor>
</comment>
<dbReference type="GO" id="GO:0005524">
    <property type="term" value="F:ATP binding"/>
    <property type="evidence" value="ECO:0007669"/>
    <property type="project" value="UniProtKB-UniRule"/>
</dbReference>
<dbReference type="PANTHER" id="PTHR43873:SF1">
    <property type="entry name" value="COBYRINATE A,C-DIAMIDE SYNTHASE"/>
    <property type="match status" value="1"/>
</dbReference>
<comment type="catalytic activity">
    <reaction evidence="7">
        <text>cob(II)yrinate + 2 L-glutamine + 2 ATP + 2 H2O = cob(II)yrinate a,c diamide + 2 L-glutamate + 2 ADP + 2 phosphate + 2 H(+)</text>
        <dbReference type="Rhea" id="RHEA:26289"/>
        <dbReference type="ChEBI" id="CHEBI:15377"/>
        <dbReference type="ChEBI" id="CHEBI:15378"/>
        <dbReference type="ChEBI" id="CHEBI:29985"/>
        <dbReference type="ChEBI" id="CHEBI:30616"/>
        <dbReference type="ChEBI" id="CHEBI:43474"/>
        <dbReference type="ChEBI" id="CHEBI:58359"/>
        <dbReference type="ChEBI" id="CHEBI:58537"/>
        <dbReference type="ChEBI" id="CHEBI:58894"/>
        <dbReference type="ChEBI" id="CHEBI:456216"/>
        <dbReference type="EC" id="6.3.5.11"/>
    </reaction>
</comment>
<proteinExistence type="inferred from homology"/>
<sequence>MKEVPRLMIAAVRSGAGKTSIATGIMGALAGKGLRVQGFKVGPDFIDPGYHTAATGRWARNLDTWLLAPQRVKELFRAAAADAEVAVVEGVMGLFDGVRGRGEEASSAEVAKLLGCPVVLVVDARARARSVLVEFLGCRALDPALSFAGVILNRVQGPRHLEMLQEAFEENSIPVLGAVQEGSLPRFTERHLGLVPTPEQRGVEGVLSRLADAVARQVDLEGILSAARAAGSLPGGMEQEEGTFAPEGNTTRGGAGRGAPVRVAYAWDEAFNFYYRDGLETLAGFGVELVPFSPLSDPALPPGVGGVIIGGGFPELFAKDLAANAGMLESLRLAHRKGLPIYAECGGFMYLCERLVDQEGRSHALAGLVPGVCRMERRLAGMGYVTARALAPSILCETGETLRGHVFHYSSFAPLAAAFPWAFSFIKEGREERPDGYVRGNLLASYLHLHFAASPQAAARFASACQAGARHGFV</sequence>
<evidence type="ECO:0000256" key="3">
    <source>
        <dbReference type="ARBA" id="ARBA00022741"/>
    </source>
</evidence>
<comment type="function">
    <text evidence="7">Catalyzes the ATP-dependent amidation of the two carboxylate groups at positions a and c of cobyrinate, using either L-glutamine or ammonia as the nitrogen source.</text>
</comment>
<dbReference type="InterPro" id="IPR027417">
    <property type="entry name" value="P-loop_NTPase"/>
</dbReference>
<dbReference type="InterPro" id="IPR004484">
    <property type="entry name" value="CbiA/CobB_synth"/>
</dbReference>
<dbReference type="STRING" id="370438.PTH_0959"/>